<organism evidence="16 18">
    <name type="scientific">Schizosaccharomyces japonicus (strain yFS275 / FY16936)</name>
    <name type="common">Fission yeast</name>
    <dbReference type="NCBI Taxonomy" id="402676"/>
    <lineage>
        <taxon>Eukaryota</taxon>
        <taxon>Fungi</taxon>
        <taxon>Dikarya</taxon>
        <taxon>Ascomycota</taxon>
        <taxon>Taphrinomycotina</taxon>
        <taxon>Schizosaccharomycetes</taxon>
        <taxon>Schizosaccharomycetales</taxon>
        <taxon>Schizosaccharomycetaceae</taxon>
        <taxon>Schizosaccharomyces</taxon>
    </lineage>
</organism>
<feature type="binding site" evidence="11">
    <location>
        <begin position="153"/>
        <end position="154"/>
    </location>
    <ligand>
        <name>ATP</name>
        <dbReference type="ChEBI" id="CHEBI:30616"/>
    </ligand>
</feature>
<evidence type="ECO:0000256" key="4">
    <source>
        <dbReference type="ARBA" id="ARBA00022679"/>
    </source>
</evidence>
<gene>
    <name evidence="17" type="primary">ppk16</name>
    <name evidence="16" type="ORF">SJAG_02760</name>
</gene>
<dbReference type="VEuPathDB" id="FungiDB:SJAG_02760"/>
<keyword evidence="5 11" id="KW-0547">Nucleotide-binding</keyword>
<dbReference type="CDD" id="cd14003">
    <property type="entry name" value="STKc_AMPK-like"/>
    <property type="match status" value="1"/>
</dbReference>
<dbReference type="GO" id="GO:0005524">
    <property type="term" value="F:ATP binding"/>
    <property type="evidence" value="ECO:0007669"/>
    <property type="project" value="UniProtKB-UniRule"/>
</dbReference>
<evidence type="ECO:0000256" key="2">
    <source>
        <dbReference type="ARBA" id="ARBA00022527"/>
    </source>
</evidence>
<dbReference type="OrthoDB" id="942095at2759"/>
<evidence type="ECO:0000256" key="14">
    <source>
        <dbReference type="SAM" id="MobiDB-lite"/>
    </source>
</evidence>
<dbReference type="GO" id="GO:0035556">
    <property type="term" value="P:intracellular signal transduction"/>
    <property type="evidence" value="ECO:0000318"/>
    <property type="project" value="GO_Central"/>
</dbReference>
<dbReference type="InterPro" id="IPR030616">
    <property type="entry name" value="Aur-like"/>
</dbReference>
<dbReference type="EC" id="2.7.11.1" evidence="1"/>
<feature type="compositionally biased region" description="Low complexity" evidence="14">
    <location>
        <begin position="491"/>
        <end position="506"/>
    </location>
</feature>
<dbReference type="InterPro" id="IPR008271">
    <property type="entry name" value="Ser/Thr_kinase_AS"/>
</dbReference>
<dbReference type="AlphaFoldDB" id="B6K138"/>
<dbReference type="eggNOG" id="KOG0583">
    <property type="taxonomic scope" value="Eukaryota"/>
</dbReference>
<evidence type="ECO:0000256" key="10">
    <source>
        <dbReference type="PIRSR" id="PIRSR630616-1"/>
    </source>
</evidence>
<feature type="binding site" evidence="11">
    <location>
        <position position="57"/>
    </location>
    <ligand>
        <name>ATP</name>
        <dbReference type="ChEBI" id="CHEBI:30616"/>
    </ligand>
</feature>
<feature type="compositionally biased region" description="Polar residues" evidence="14">
    <location>
        <begin position="522"/>
        <end position="531"/>
    </location>
</feature>
<feature type="binding site" evidence="13">
    <location>
        <position position="61"/>
    </location>
    <ligand>
        <name>ATP</name>
        <dbReference type="ChEBI" id="CHEBI:30616"/>
    </ligand>
</feature>
<dbReference type="STRING" id="402676.B6K138"/>
<comment type="catalytic activity">
    <reaction evidence="8">
        <text>L-threonyl-[protein] + ATP = O-phospho-L-threonyl-[protein] + ADP + H(+)</text>
        <dbReference type="Rhea" id="RHEA:46608"/>
        <dbReference type="Rhea" id="RHEA-COMP:11060"/>
        <dbReference type="Rhea" id="RHEA-COMP:11605"/>
        <dbReference type="ChEBI" id="CHEBI:15378"/>
        <dbReference type="ChEBI" id="CHEBI:30013"/>
        <dbReference type="ChEBI" id="CHEBI:30616"/>
        <dbReference type="ChEBI" id="CHEBI:61977"/>
        <dbReference type="ChEBI" id="CHEBI:456216"/>
        <dbReference type="EC" id="2.7.11.1"/>
    </reaction>
</comment>
<feature type="cross-link" description="Glycyl lysine isopeptide (Lys-Gly) (interchain with G-Cter in SUMO2)" evidence="12">
    <location>
        <position position="151"/>
    </location>
</feature>
<evidence type="ECO:0000256" key="8">
    <source>
        <dbReference type="ARBA" id="ARBA00047899"/>
    </source>
</evidence>
<keyword evidence="6 16" id="KW-0418">Kinase</keyword>
<dbReference type="InterPro" id="IPR000719">
    <property type="entry name" value="Prot_kinase_dom"/>
</dbReference>
<feature type="region of interest" description="Disordered" evidence="14">
    <location>
        <begin position="491"/>
        <end position="531"/>
    </location>
</feature>
<dbReference type="GO" id="GO:0005737">
    <property type="term" value="C:cytoplasm"/>
    <property type="evidence" value="ECO:0000318"/>
    <property type="project" value="GO_Central"/>
</dbReference>
<dbReference type="Gene3D" id="1.10.510.10">
    <property type="entry name" value="Transferase(Phosphotransferase) domain 1"/>
    <property type="match status" value="1"/>
</dbReference>
<dbReference type="GO" id="GO:0004674">
    <property type="term" value="F:protein serine/threonine kinase activity"/>
    <property type="evidence" value="ECO:0000318"/>
    <property type="project" value="GO_Central"/>
</dbReference>
<dbReference type="RefSeq" id="XP_002173952.1">
    <property type="nucleotide sequence ID" value="XM_002173916.1"/>
</dbReference>
<dbReference type="SMART" id="SM00220">
    <property type="entry name" value="S_TKc"/>
    <property type="match status" value="1"/>
</dbReference>
<evidence type="ECO:0000256" key="1">
    <source>
        <dbReference type="ARBA" id="ARBA00012513"/>
    </source>
</evidence>
<feature type="active site" description="Proton acceptor" evidence="10">
    <location>
        <position position="149"/>
    </location>
</feature>
<accession>B6K138</accession>
<evidence type="ECO:0000256" key="9">
    <source>
        <dbReference type="ARBA" id="ARBA00048679"/>
    </source>
</evidence>
<dbReference type="InterPro" id="IPR011009">
    <property type="entry name" value="Kinase-like_dom_sf"/>
</dbReference>
<dbReference type="PANTHER" id="PTHR24350">
    <property type="entry name" value="SERINE/THREONINE-PROTEIN KINASE IAL-RELATED"/>
    <property type="match status" value="1"/>
</dbReference>
<evidence type="ECO:0000313" key="17">
    <source>
        <dbReference type="JaponicusDB" id="SJAG_02760"/>
    </source>
</evidence>
<dbReference type="HOGENOM" id="CLU_430306_0_0_1"/>
<dbReference type="EMBL" id="KE651166">
    <property type="protein sequence ID" value="EEB07659.1"/>
    <property type="molecule type" value="Genomic_DNA"/>
</dbReference>
<keyword evidence="4" id="KW-0808">Transferase</keyword>
<feature type="domain" description="Protein kinase" evidence="15">
    <location>
        <begin position="32"/>
        <end position="280"/>
    </location>
</feature>
<dbReference type="Pfam" id="PF00069">
    <property type="entry name" value="Pkinase"/>
    <property type="match status" value="1"/>
</dbReference>
<evidence type="ECO:0000256" key="13">
    <source>
        <dbReference type="PROSITE-ProRule" id="PRU10141"/>
    </source>
</evidence>
<keyword evidence="3" id="KW-0597">Phosphoprotein</keyword>
<proteinExistence type="predicted"/>
<dbReference type="GeneID" id="7049423"/>
<protein>
    <recommendedName>
        <fullName evidence="1">non-specific serine/threonine protein kinase</fullName>
        <ecNumber evidence="1">2.7.11.1</ecNumber>
    </recommendedName>
</protein>
<feature type="compositionally biased region" description="Basic and acidic residues" evidence="14">
    <location>
        <begin position="509"/>
        <end position="521"/>
    </location>
</feature>
<dbReference type="PROSITE" id="PS50011">
    <property type="entry name" value="PROTEIN_KINASE_DOM"/>
    <property type="match status" value="1"/>
</dbReference>
<evidence type="ECO:0000313" key="18">
    <source>
        <dbReference type="Proteomes" id="UP000001744"/>
    </source>
</evidence>
<evidence type="ECO:0000256" key="12">
    <source>
        <dbReference type="PIRSR" id="PIRSR630616-3"/>
    </source>
</evidence>
<evidence type="ECO:0000256" key="7">
    <source>
        <dbReference type="ARBA" id="ARBA00022840"/>
    </source>
</evidence>
<dbReference type="JaponicusDB" id="SJAG_02760">
    <property type="gene designation" value="ppk16"/>
</dbReference>
<keyword evidence="7 11" id="KW-0067">ATP-binding</keyword>
<evidence type="ECO:0000259" key="15">
    <source>
        <dbReference type="PROSITE" id="PS50011"/>
    </source>
</evidence>
<dbReference type="PROSITE" id="PS00108">
    <property type="entry name" value="PROTEIN_KINASE_ST"/>
    <property type="match status" value="1"/>
</dbReference>
<dbReference type="PROSITE" id="PS00107">
    <property type="entry name" value="PROTEIN_KINASE_ATP"/>
    <property type="match status" value="1"/>
</dbReference>
<dbReference type="FunFam" id="1.10.510.10:FF:000650">
    <property type="entry name" value="Serine/threonine-protein kinase ppk16"/>
    <property type="match status" value="1"/>
</dbReference>
<keyword evidence="18" id="KW-1185">Reference proteome</keyword>
<dbReference type="InterPro" id="IPR017441">
    <property type="entry name" value="Protein_kinase_ATP_BS"/>
</dbReference>
<comment type="catalytic activity">
    <reaction evidence="9">
        <text>L-seryl-[protein] + ATP = O-phospho-L-seryl-[protein] + ADP + H(+)</text>
        <dbReference type="Rhea" id="RHEA:17989"/>
        <dbReference type="Rhea" id="RHEA-COMP:9863"/>
        <dbReference type="Rhea" id="RHEA-COMP:11604"/>
        <dbReference type="ChEBI" id="CHEBI:15378"/>
        <dbReference type="ChEBI" id="CHEBI:29999"/>
        <dbReference type="ChEBI" id="CHEBI:30616"/>
        <dbReference type="ChEBI" id="CHEBI:83421"/>
        <dbReference type="ChEBI" id="CHEBI:456216"/>
        <dbReference type="EC" id="2.7.11.1"/>
    </reaction>
</comment>
<dbReference type="GO" id="GO:0032878">
    <property type="term" value="P:regulation of establishment or maintenance of cell polarity"/>
    <property type="evidence" value="ECO:0007669"/>
    <property type="project" value="EnsemblFungi"/>
</dbReference>
<evidence type="ECO:0000313" key="16">
    <source>
        <dbReference type="EMBL" id="EEB07659.1"/>
    </source>
</evidence>
<dbReference type="Proteomes" id="UP000001744">
    <property type="component" value="Unassembled WGS sequence"/>
</dbReference>
<evidence type="ECO:0000256" key="6">
    <source>
        <dbReference type="ARBA" id="ARBA00022777"/>
    </source>
</evidence>
<evidence type="ECO:0000256" key="11">
    <source>
        <dbReference type="PIRSR" id="PIRSR630616-2"/>
    </source>
</evidence>
<sequence>MQNRNKNAFTSASYNELVSRLCDSKLTTIGNYRLEKVIGEGSFGKVYLASHILTSSKVVLKSTSRKHAIPLAREIHHLRQLKHPNVTRLYEVVCTKDSIFLVLEYCPGGELYEWLYKETRFEEDVCCRILWQLCQGVRYIHNTGCVHRDLKLENVFLDKQYNVKIGDFGLSRESDCSRRTFMNTRCGTVAYTAPEIVLGQKYIGEFVDIWALGVIMYALLVGKLPFDEDDVNLTKSRIVHSTPVLPESLSAEAKDLILMLLQKNYQQRPSLDKILTHSFFTSRGYHVSDVTKARSTKKAEEKVRSRLALVGVDMEELDKSLSELRCDALYGWWFLLLERELRKETRKQRRGSTPHKTKDRSLKFFAVPSSPSVKEMTISATPMRADYKSYGKSSSLLTTFREWLFHPKYNPEKTPFNSDAGGDILCSSYSSGTVEGKQTSNTEVHSVSKNQCSPEFNRISLGKQQTSLYKQGSDADVSDNMNTYAAMLSTSSDSNHSHFSSSSLNFGRPPDDKDSNGRGVERSSSNASSFKSVGKKAWRSRSLSNVSSASSNSLISIVSSKPTPSAPAIAKSCSSIDPLQKLHLPRKDTTSLMRHNASAIRVLALPRRLSQSTYMKHINEPAFQEEEEEEAENNDG</sequence>
<name>B6K138_SCHJY</name>
<feature type="binding site" evidence="11">
    <location>
        <position position="167"/>
    </location>
    <ligand>
        <name>ATP</name>
        <dbReference type="ChEBI" id="CHEBI:30616"/>
    </ligand>
</feature>
<dbReference type="SUPFAM" id="SSF56112">
    <property type="entry name" value="Protein kinase-like (PK-like)"/>
    <property type="match status" value="1"/>
</dbReference>
<keyword evidence="2" id="KW-0723">Serine/threonine-protein kinase</keyword>
<evidence type="ECO:0000256" key="5">
    <source>
        <dbReference type="ARBA" id="ARBA00022741"/>
    </source>
</evidence>
<reference evidence="16 18" key="1">
    <citation type="journal article" date="2011" name="Science">
        <title>Comparative functional genomics of the fission yeasts.</title>
        <authorList>
            <person name="Rhind N."/>
            <person name="Chen Z."/>
            <person name="Yassour M."/>
            <person name="Thompson D.A."/>
            <person name="Haas B.J."/>
            <person name="Habib N."/>
            <person name="Wapinski I."/>
            <person name="Roy S."/>
            <person name="Lin M.F."/>
            <person name="Heiman D.I."/>
            <person name="Young S.K."/>
            <person name="Furuya K."/>
            <person name="Guo Y."/>
            <person name="Pidoux A."/>
            <person name="Chen H.M."/>
            <person name="Robbertse B."/>
            <person name="Goldberg J.M."/>
            <person name="Aoki K."/>
            <person name="Bayne E.H."/>
            <person name="Berlin A.M."/>
            <person name="Desjardins C.A."/>
            <person name="Dobbs E."/>
            <person name="Dukaj L."/>
            <person name="Fan L."/>
            <person name="FitzGerald M.G."/>
            <person name="French C."/>
            <person name="Gujja S."/>
            <person name="Hansen K."/>
            <person name="Keifenheim D."/>
            <person name="Levin J.Z."/>
            <person name="Mosher R.A."/>
            <person name="Mueller C.A."/>
            <person name="Pfiffner J."/>
            <person name="Priest M."/>
            <person name="Russ C."/>
            <person name="Smialowska A."/>
            <person name="Swoboda P."/>
            <person name="Sykes S.M."/>
            <person name="Vaughn M."/>
            <person name="Vengrova S."/>
            <person name="Yoder R."/>
            <person name="Zeng Q."/>
            <person name="Allshire R."/>
            <person name="Baulcombe D."/>
            <person name="Birren B.W."/>
            <person name="Brown W."/>
            <person name="Ekwall K."/>
            <person name="Kellis M."/>
            <person name="Leatherwood J."/>
            <person name="Levin H."/>
            <person name="Margalit H."/>
            <person name="Martienssen R."/>
            <person name="Nieduszynski C.A."/>
            <person name="Spatafora J.W."/>
            <person name="Friedman N."/>
            <person name="Dalgaard J.Z."/>
            <person name="Baumann P."/>
            <person name="Niki H."/>
            <person name="Regev A."/>
            <person name="Nusbaum C."/>
        </authorList>
    </citation>
    <scope>NUCLEOTIDE SEQUENCE [LARGE SCALE GENOMIC DNA]</scope>
    <source>
        <strain evidence="18">yFS275 / FY16936</strain>
    </source>
</reference>
<evidence type="ECO:0000256" key="3">
    <source>
        <dbReference type="ARBA" id="ARBA00022553"/>
    </source>
</evidence>